<dbReference type="Proteomes" id="UP000005809">
    <property type="component" value="Unassembled WGS sequence"/>
</dbReference>
<dbReference type="InterPro" id="IPR011009">
    <property type="entry name" value="Kinase-like_dom_sf"/>
</dbReference>
<feature type="non-terminal residue" evidence="1">
    <location>
        <position position="102"/>
    </location>
</feature>
<reference evidence="1 2" key="1">
    <citation type="submission" date="2012-05" db="EMBL/GenBank/DDBJ databases">
        <title>The Genome Sequence of Fusobacterium periodontium Oral Taxon 201 Strain D10.</title>
        <authorList>
            <consortium name="The Broad Institute Genome Sequencing Platform"/>
            <consortium name="The Broad Institute Genome Sequencing Center for Infectious Disease"/>
            <person name="Earl A."/>
            <person name="Ward D."/>
            <person name="Feldgarden M."/>
            <person name="Gevers D."/>
            <person name="Strauss J."/>
            <person name="Sibley C."/>
            <person name="White A."/>
            <person name="Ambrose C.E."/>
            <person name="Allen-Vercoe E."/>
            <person name="Walker B."/>
            <person name="Young S.K."/>
            <person name="Zeng Q."/>
            <person name="Gargeya S."/>
            <person name="Fitzgerald M."/>
            <person name="Haas B."/>
            <person name="Abouelleil A."/>
            <person name="Alvarado L."/>
            <person name="Arachchi H.M."/>
            <person name="Berlin A.M."/>
            <person name="Chapman S.B."/>
            <person name="Goldberg J."/>
            <person name="Griggs A."/>
            <person name="Gujja S."/>
            <person name="Hansen M."/>
            <person name="Howarth C."/>
            <person name="Imamovic A."/>
            <person name="Larimer J."/>
            <person name="McCowan C."/>
            <person name="Montmayeur A."/>
            <person name="Murphy C."/>
            <person name="Neiman D."/>
            <person name="Pearson M."/>
            <person name="Priest M."/>
            <person name="Roberts A."/>
            <person name="Saif S."/>
            <person name="Shea T."/>
            <person name="Sisk P."/>
            <person name="Sykes S."/>
            <person name="Wortman J."/>
            <person name="Nusbaum C."/>
            <person name="Birren B."/>
        </authorList>
    </citation>
    <scope>NUCLEOTIDE SEQUENCE [LARGE SCALE GENOMIC DNA]</scope>
    <source>
        <strain evidence="1 2">D10</strain>
    </source>
</reference>
<name>K1GE70_9FUSO</name>
<dbReference type="SUPFAM" id="SSF56112">
    <property type="entry name" value="Protein kinase-like (PK-like)"/>
    <property type="match status" value="1"/>
</dbReference>
<evidence type="ECO:0000313" key="1">
    <source>
        <dbReference type="EMBL" id="EKA92444.1"/>
    </source>
</evidence>
<evidence type="ECO:0000313" key="2">
    <source>
        <dbReference type="Proteomes" id="UP000005809"/>
    </source>
</evidence>
<gene>
    <name evidence="1" type="ORF">FPOG_01190</name>
</gene>
<evidence type="ECO:0008006" key="3">
    <source>
        <dbReference type="Google" id="ProtNLM"/>
    </source>
</evidence>
<accession>K1GE70</accession>
<protein>
    <recommendedName>
        <fullName evidence="3">Protein kinase domain-containing protein</fullName>
    </recommendedName>
</protein>
<proteinExistence type="predicted"/>
<organism evidence="1 2">
    <name type="scientific">Fusobacterium periodonticum D10</name>
    <dbReference type="NCBI Taxonomy" id="620833"/>
    <lineage>
        <taxon>Bacteria</taxon>
        <taxon>Fusobacteriati</taxon>
        <taxon>Fusobacteriota</taxon>
        <taxon>Fusobacteriia</taxon>
        <taxon>Fusobacteriales</taxon>
        <taxon>Fusobacteriaceae</taxon>
        <taxon>Fusobacterium</taxon>
    </lineage>
</organism>
<sequence length="102" mass="12568">MSKNKIPEKIIKVLKDDHRSYVYVFELEPYGDKKFVYKESREKNKRKWQRFLNFFRGSESKREYYQMKKINSLGLKTAKPVFYNKEYLMYEYIEGNEPTIDD</sequence>
<dbReference type="HOGENOM" id="CLU_2283332_0_0_0"/>
<comment type="caution">
    <text evidence="1">The sequence shown here is derived from an EMBL/GenBank/DDBJ whole genome shotgun (WGS) entry which is preliminary data.</text>
</comment>
<dbReference type="AlphaFoldDB" id="K1GE70"/>
<dbReference type="EMBL" id="ACIF01000357">
    <property type="protein sequence ID" value="EKA92444.1"/>
    <property type="molecule type" value="Genomic_DNA"/>
</dbReference>